<dbReference type="InterPro" id="IPR011701">
    <property type="entry name" value="MFS"/>
</dbReference>
<evidence type="ECO:0000256" key="6">
    <source>
        <dbReference type="ARBA" id="ARBA00023136"/>
    </source>
</evidence>
<evidence type="ECO:0000256" key="1">
    <source>
        <dbReference type="ARBA" id="ARBA00004651"/>
    </source>
</evidence>
<keyword evidence="6 8" id="KW-0472">Membrane</keyword>
<proteinExistence type="predicted"/>
<gene>
    <name evidence="9" type="ORF">CL6EHI_008110</name>
</gene>
<evidence type="ECO:0000313" key="10">
    <source>
        <dbReference type="Proteomes" id="UP000078387"/>
    </source>
</evidence>
<keyword evidence="4 8" id="KW-0812">Transmembrane</keyword>
<feature type="transmembrane region" description="Helical" evidence="8">
    <location>
        <begin position="290"/>
        <end position="307"/>
    </location>
</feature>
<evidence type="ECO:0000256" key="3">
    <source>
        <dbReference type="ARBA" id="ARBA00022475"/>
    </source>
</evidence>
<dbReference type="SUPFAM" id="SSF103473">
    <property type="entry name" value="MFS general substrate transporter"/>
    <property type="match status" value="1"/>
</dbReference>
<keyword evidence="5 8" id="KW-1133">Transmembrane helix</keyword>
<dbReference type="PANTHER" id="PTHR23517:SF3">
    <property type="entry name" value="INTEGRAL MEMBRANE TRANSPORT PROTEIN"/>
    <property type="match status" value="1"/>
</dbReference>
<dbReference type="AlphaFoldDB" id="A0A5K1VT15"/>
<dbReference type="Proteomes" id="UP000078387">
    <property type="component" value="Unassembled WGS sequence"/>
</dbReference>
<organism evidence="9 10">
    <name type="scientific">Entamoeba histolytica</name>
    <dbReference type="NCBI Taxonomy" id="5759"/>
    <lineage>
        <taxon>Eukaryota</taxon>
        <taxon>Amoebozoa</taxon>
        <taxon>Evosea</taxon>
        <taxon>Archamoebae</taxon>
        <taxon>Mastigamoebida</taxon>
        <taxon>Entamoebidae</taxon>
        <taxon>Entamoeba</taxon>
    </lineage>
</organism>
<feature type="transmembrane region" description="Helical" evidence="8">
    <location>
        <begin position="12"/>
        <end position="31"/>
    </location>
</feature>
<dbReference type="VEuPathDB" id="AmoebaDB:KM1_065980"/>
<feature type="transmembrane region" description="Helical" evidence="8">
    <location>
        <begin position="77"/>
        <end position="98"/>
    </location>
</feature>
<keyword evidence="2" id="KW-0813">Transport</keyword>
<comment type="caution">
    <text evidence="9">The sequence shown here is derived from an EMBL/GenBank/DDBJ whole genome shotgun (WGS) entry which is preliminary data.</text>
</comment>
<dbReference type="EMBL" id="BDEQ01000001">
    <property type="protein sequence ID" value="GAT93840.1"/>
    <property type="molecule type" value="Genomic_DNA"/>
</dbReference>
<evidence type="ECO:0000313" key="9">
    <source>
        <dbReference type="EMBL" id="GAT93840.1"/>
    </source>
</evidence>
<name>A0A5K1VT15_ENTHI</name>
<feature type="region of interest" description="Disordered" evidence="7">
    <location>
        <begin position="467"/>
        <end position="508"/>
    </location>
</feature>
<feature type="compositionally biased region" description="Polar residues" evidence="7">
    <location>
        <begin position="479"/>
        <end position="491"/>
    </location>
</feature>
<dbReference type="InterPro" id="IPR036259">
    <property type="entry name" value="MFS_trans_sf"/>
</dbReference>
<dbReference type="OMA" id="SYGMGMM"/>
<keyword evidence="3" id="KW-1003">Cell membrane</keyword>
<comment type="subcellular location">
    <subcellularLocation>
        <location evidence="1">Cell membrane</location>
        <topology evidence="1">Multi-pass membrane protein</topology>
    </subcellularLocation>
</comment>
<evidence type="ECO:0000256" key="7">
    <source>
        <dbReference type="SAM" id="MobiDB-lite"/>
    </source>
</evidence>
<dbReference type="VEuPathDB" id="AmoebaDB:EHI_008110"/>
<evidence type="ECO:0000256" key="5">
    <source>
        <dbReference type="ARBA" id="ARBA00022989"/>
    </source>
</evidence>
<accession>A0A5K1VT15</accession>
<reference evidence="9 10" key="1">
    <citation type="submission" date="2016-05" db="EMBL/GenBank/DDBJ databases">
        <title>First whole genome sequencing of Entamoeba histolytica HM1:IMSS-clone-6.</title>
        <authorList>
            <person name="Mukherjee Avik.K."/>
            <person name="Izumyama S."/>
            <person name="Nakada-Tsukui K."/>
            <person name="Nozaki T."/>
        </authorList>
    </citation>
    <scope>NUCLEOTIDE SEQUENCE [LARGE SCALE GENOMIC DNA]</scope>
    <source>
        <strain evidence="9 10">HM1:IMSS clone 6</strain>
    </source>
</reference>
<dbReference type="VEuPathDB" id="AmoebaDB:EHI8A_028580"/>
<feature type="transmembrane region" description="Helical" evidence="8">
    <location>
        <begin position="379"/>
        <end position="399"/>
    </location>
</feature>
<protein>
    <submittedName>
        <fullName evidence="9">Transporter major facilitator family</fullName>
    </submittedName>
</protein>
<feature type="transmembrane region" description="Helical" evidence="8">
    <location>
        <begin position="104"/>
        <end position="123"/>
    </location>
</feature>
<dbReference type="Pfam" id="PF07690">
    <property type="entry name" value="MFS_1"/>
    <property type="match status" value="1"/>
</dbReference>
<evidence type="ECO:0000256" key="4">
    <source>
        <dbReference type="ARBA" id="ARBA00022692"/>
    </source>
</evidence>
<evidence type="ECO:0000256" key="2">
    <source>
        <dbReference type="ARBA" id="ARBA00022448"/>
    </source>
</evidence>
<dbReference type="GO" id="GO:0022857">
    <property type="term" value="F:transmembrane transporter activity"/>
    <property type="evidence" value="ECO:0007669"/>
    <property type="project" value="InterPro"/>
</dbReference>
<dbReference type="VEuPathDB" id="AmoebaDB:EHI7A_031120"/>
<evidence type="ECO:0000256" key="8">
    <source>
        <dbReference type="SAM" id="Phobius"/>
    </source>
</evidence>
<dbReference type="GO" id="GO:0005886">
    <property type="term" value="C:plasma membrane"/>
    <property type="evidence" value="ECO:0007669"/>
    <property type="project" value="UniProtKB-SubCell"/>
</dbReference>
<dbReference type="VEuPathDB" id="AmoebaDB:EHI5A_055230"/>
<dbReference type="Gene3D" id="1.20.1250.20">
    <property type="entry name" value="MFS general substrate transporter like domains"/>
    <property type="match status" value="2"/>
</dbReference>
<feature type="transmembrane region" description="Helical" evidence="8">
    <location>
        <begin position="170"/>
        <end position="186"/>
    </location>
</feature>
<feature type="transmembrane region" description="Helical" evidence="8">
    <location>
        <begin position="216"/>
        <end position="238"/>
    </location>
</feature>
<dbReference type="InterPro" id="IPR050171">
    <property type="entry name" value="MFS_Transporters"/>
</dbReference>
<feature type="transmembrane region" description="Helical" evidence="8">
    <location>
        <begin position="43"/>
        <end position="65"/>
    </location>
</feature>
<sequence length="508" mass="56293">MVSLKSLYKKANMPLYCITGMMFDFSVYFYWLVLPVLLKKLQAGPILIGAADAVTFCLAGVLAPVMGILTDKWRGEILCELACILQALSCIFTAIYYVNNTGTSVLFIFLIIQGIGLAAFWSPDETLIGAESYIGEENKNISNFAMLSAFGKAVGFLLGGSAISILGASYSLYVAAVLPLFIFIIFPRKPRYKNDETNPKKVFQNTVKTRSHPKTFYYSSIVVHLFLYGVIAIISNQYVDYADDHHIHLNGISEEASVFVGVFLFVENVVQTITFIVLGRWSYWQYKQRFNLLALCTMLVVALGLLFSPNGWIVMIFSVPMGIVAGYELQANLYYSITVSHNHGKFLGISEFIGEMTYSLSPFICGLLCSAFGKTWLHFLNIFMCCCGILIISIVASVYKRTTKIFGFNRVQSPSKVTIELDEMSRSSADVGRSSMDTVRTSTSLDGSDIYRTSILKVLRDEKGTINDQTSVPIEDTPNKSTETPDPTQNVGDAIISDGVEPVENSNK</sequence>
<dbReference type="PANTHER" id="PTHR23517">
    <property type="entry name" value="RESISTANCE PROTEIN MDTM, PUTATIVE-RELATED-RELATED"/>
    <property type="match status" value="1"/>
</dbReference>
<feature type="transmembrane region" description="Helical" evidence="8">
    <location>
        <begin position="258"/>
        <end position="278"/>
    </location>
</feature>